<evidence type="ECO:0000313" key="2">
    <source>
        <dbReference type="EMBL" id="KAJ1923416.1"/>
    </source>
</evidence>
<dbReference type="Proteomes" id="UP001150569">
    <property type="component" value="Unassembled WGS sequence"/>
</dbReference>
<evidence type="ECO:0000313" key="3">
    <source>
        <dbReference type="Proteomes" id="UP001150569"/>
    </source>
</evidence>
<gene>
    <name evidence="2" type="ORF">IWQ60_005909</name>
</gene>
<name>A0A9W8A5B4_9FUNG</name>
<comment type="caution">
    <text evidence="2">The sequence shown here is derived from an EMBL/GenBank/DDBJ whole genome shotgun (WGS) entry which is preliminary data.</text>
</comment>
<accession>A0A9W8A5B4</accession>
<keyword evidence="3" id="KW-1185">Reference proteome</keyword>
<dbReference type="AlphaFoldDB" id="A0A9W8A5B4"/>
<organism evidence="2 3">
    <name type="scientific">Tieghemiomyces parasiticus</name>
    <dbReference type="NCBI Taxonomy" id="78921"/>
    <lineage>
        <taxon>Eukaryota</taxon>
        <taxon>Fungi</taxon>
        <taxon>Fungi incertae sedis</taxon>
        <taxon>Zoopagomycota</taxon>
        <taxon>Kickxellomycotina</taxon>
        <taxon>Dimargaritomycetes</taxon>
        <taxon>Dimargaritales</taxon>
        <taxon>Dimargaritaceae</taxon>
        <taxon>Tieghemiomyces</taxon>
    </lineage>
</organism>
<evidence type="ECO:0000256" key="1">
    <source>
        <dbReference type="SAM" id="MobiDB-lite"/>
    </source>
</evidence>
<proteinExistence type="predicted"/>
<protein>
    <submittedName>
        <fullName evidence="2">Uncharacterized protein</fullName>
    </submittedName>
</protein>
<reference evidence="2" key="1">
    <citation type="submission" date="2022-07" db="EMBL/GenBank/DDBJ databases">
        <title>Phylogenomic reconstructions and comparative analyses of Kickxellomycotina fungi.</title>
        <authorList>
            <person name="Reynolds N.K."/>
            <person name="Stajich J.E."/>
            <person name="Barry K."/>
            <person name="Grigoriev I.V."/>
            <person name="Crous P."/>
            <person name="Smith M.E."/>
        </authorList>
    </citation>
    <scope>NUCLEOTIDE SEQUENCE</scope>
    <source>
        <strain evidence="2">RSA 861</strain>
    </source>
</reference>
<dbReference type="EMBL" id="JANBPT010000336">
    <property type="protein sequence ID" value="KAJ1923416.1"/>
    <property type="molecule type" value="Genomic_DNA"/>
</dbReference>
<feature type="region of interest" description="Disordered" evidence="1">
    <location>
        <begin position="22"/>
        <end position="62"/>
    </location>
</feature>
<sequence>MRIPSPATHINRAELKSYHRVRIPTSSDLPPLERLVPPPPSVTMVGLPASHGASNNNHDLESEPAGTHCNHLWCHAYLRWKQVQLAAGLPEAGVTPPPQFSAEALAAIVRCQLEQNQQLRQTLDQTTR</sequence>